<organism evidence="2 3">
    <name type="scientific">Laccaria amethystina LaAM-08-1</name>
    <dbReference type="NCBI Taxonomy" id="1095629"/>
    <lineage>
        <taxon>Eukaryota</taxon>
        <taxon>Fungi</taxon>
        <taxon>Dikarya</taxon>
        <taxon>Basidiomycota</taxon>
        <taxon>Agaricomycotina</taxon>
        <taxon>Agaricomycetes</taxon>
        <taxon>Agaricomycetidae</taxon>
        <taxon>Agaricales</taxon>
        <taxon>Agaricineae</taxon>
        <taxon>Hydnangiaceae</taxon>
        <taxon>Laccaria</taxon>
    </lineage>
</organism>
<feature type="non-terminal residue" evidence="2">
    <location>
        <position position="54"/>
    </location>
</feature>
<protein>
    <submittedName>
        <fullName evidence="2">Uncharacterized protein</fullName>
    </submittedName>
</protein>
<evidence type="ECO:0000256" key="1">
    <source>
        <dbReference type="SAM" id="SignalP"/>
    </source>
</evidence>
<reference evidence="2 3" key="1">
    <citation type="submission" date="2014-04" db="EMBL/GenBank/DDBJ databases">
        <authorList>
            <consortium name="DOE Joint Genome Institute"/>
            <person name="Kuo A."/>
            <person name="Kohler A."/>
            <person name="Nagy L.G."/>
            <person name="Floudas D."/>
            <person name="Copeland A."/>
            <person name="Barry K.W."/>
            <person name="Cichocki N."/>
            <person name="Veneault-Fourrey C."/>
            <person name="LaButti K."/>
            <person name="Lindquist E.A."/>
            <person name="Lipzen A."/>
            <person name="Lundell T."/>
            <person name="Morin E."/>
            <person name="Murat C."/>
            <person name="Sun H."/>
            <person name="Tunlid A."/>
            <person name="Henrissat B."/>
            <person name="Grigoriev I.V."/>
            <person name="Hibbett D.S."/>
            <person name="Martin F."/>
            <person name="Nordberg H.P."/>
            <person name="Cantor M.N."/>
            <person name="Hua S.X."/>
        </authorList>
    </citation>
    <scope>NUCLEOTIDE SEQUENCE [LARGE SCALE GENOMIC DNA]</scope>
    <source>
        <strain evidence="2 3">LaAM-08-1</strain>
    </source>
</reference>
<dbReference type="Proteomes" id="UP000054477">
    <property type="component" value="Unassembled WGS sequence"/>
</dbReference>
<keyword evidence="3" id="KW-1185">Reference proteome</keyword>
<feature type="signal peptide" evidence="1">
    <location>
        <begin position="1"/>
        <end position="24"/>
    </location>
</feature>
<feature type="chain" id="PRO_5002217110" evidence="1">
    <location>
        <begin position="25"/>
        <end position="54"/>
    </location>
</feature>
<dbReference type="EMBL" id="KN838538">
    <property type="protein sequence ID" value="KIK09566.1"/>
    <property type="molecule type" value="Genomic_DNA"/>
</dbReference>
<keyword evidence="1" id="KW-0732">Signal</keyword>
<dbReference type="AlphaFoldDB" id="A0A0C9XX65"/>
<name>A0A0C9XX65_9AGAR</name>
<proteinExistence type="predicted"/>
<sequence>MHSKVMSPGFVLLIGGGLSVRSSAESSVPLYNDQRPAVRSCLCYPKSAAVLSQF</sequence>
<dbReference type="HOGENOM" id="CLU_3125298_0_0_1"/>
<reference evidence="3" key="2">
    <citation type="submission" date="2015-01" db="EMBL/GenBank/DDBJ databases">
        <title>Evolutionary Origins and Diversification of the Mycorrhizal Mutualists.</title>
        <authorList>
            <consortium name="DOE Joint Genome Institute"/>
            <consortium name="Mycorrhizal Genomics Consortium"/>
            <person name="Kohler A."/>
            <person name="Kuo A."/>
            <person name="Nagy L.G."/>
            <person name="Floudas D."/>
            <person name="Copeland A."/>
            <person name="Barry K.W."/>
            <person name="Cichocki N."/>
            <person name="Veneault-Fourrey C."/>
            <person name="LaButti K."/>
            <person name="Lindquist E.A."/>
            <person name="Lipzen A."/>
            <person name="Lundell T."/>
            <person name="Morin E."/>
            <person name="Murat C."/>
            <person name="Riley R."/>
            <person name="Ohm R."/>
            <person name="Sun H."/>
            <person name="Tunlid A."/>
            <person name="Henrissat B."/>
            <person name="Grigoriev I.V."/>
            <person name="Hibbett D.S."/>
            <person name="Martin F."/>
        </authorList>
    </citation>
    <scope>NUCLEOTIDE SEQUENCE [LARGE SCALE GENOMIC DNA]</scope>
    <source>
        <strain evidence="3">LaAM-08-1</strain>
    </source>
</reference>
<accession>A0A0C9XX65</accession>
<evidence type="ECO:0000313" key="3">
    <source>
        <dbReference type="Proteomes" id="UP000054477"/>
    </source>
</evidence>
<evidence type="ECO:0000313" key="2">
    <source>
        <dbReference type="EMBL" id="KIK09566.1"/>
    </source>
</evidence>
<dbReference type="OrthoDB" id="10301099at2759"/>
<gene>
    <name evidence="2" type="ORF">K443DRAFT_47670</name>
</gene>